<feature type="compositionally biased region" description="Polar residues" evidence="1">
    <location>
        <begin position="1"/>
        <end position="10"/>
    </location>
</feature>
<proteinExistence type="predicted"/>
<name>A0A1H4D3F8_ALKAM</name>
<feature type="compositionally biased region" description="Basic and acidic residues" evidence="1">
    <location>
        <begin position="18"/>
        <end position="36"/>
    </location>
</feature>
<evidence type="ECO:0000256" key="1">
    <source>
        <dbReference type="SAM" id="MobiDB-lite"/>
    </source>
</evidence>
<sequence>MHSNQNQHPWNKNKRKGKEQELAEKESNDKHTDQKGKTKKQSNKDGAVLGEINDD</sequence>
<gene>
    <name evidence="2" type="ORF">SAMN04488051_10548</name>
</gene>
<dbReference type="Proteomes" id="UP000198773">
    <property type="component" value="Unassembled WGS sequence"/>
</dbReference>
<keyword evidence="3" id="KW-1185">Reference proteome</keyword>
<organism evidence="2 3">
    <name type="scientific">Alkalimonas amylolytica</name>
    <dbReference type="NCBI Taxonomy" id="152573"/>
    <lineage>
        <taxon>Bacteria</taxon>
        <taxon>Pseudomonadati</taxon>
        <taxon>Pseudomonadota</taxon>
        <taxon>Gammaproteobacteria</taxon>
        <taxon>Alkalimonas</taxon>
    </lineage>
</organism>
<accession>A0A1H4D3F8</accession>
<reference evidence="2 3" key="1">
    <citation type="submission" date="2016-10" db="EMBL/GenBank/DDBJ databases">
        <authorList>
            <person name="de Groot N.N."/>
        </authorList>
    </citation>
    <scope>NUCLEOTIDE SEQUENCE [LARGE SCALE GENOMIC DNA]</scope>
    <source>
        <strain evidence="2 3">CGMCC 1.3430</strain>
    </source>
</reference>
<feature type="region of interest" description="Disordered" evidence="1">
    <location>
        <begin position="1"/>
        <end position="55"/>
    </location>
</feature>
<protein>
    <submittedName>
        <fullName evidence="2">Uncharacterized protein</fullName>
    </submittedName>
</protein>
<evidence type="ECO:0000313" key="2">
    <source>
        <dbReference type="EMBL" id="SEA67131.1"/>
    </source>
</evidence>
<dbReference type="AlphaFoldDB" id="A0A1H4D3F8"/>
<dbReference type="STRING" id="152573.SAMN04488051_10548"/>
<dbReference type="EMBL" id="FNRM01000005">
    <property type="protein sequence ID" value="SEA67131.1"/>
    <property type="molecule type" value="Genomic_DNA"/>
</dbReference>
<evidence type="ECO:0000313" key="3">
    <source>
        <dbReference type="Proteomes" id="UP000198773"/>
    </source>
</evidence>
<dbReference type="RefSeq" id="WP_171907598.1">
    <property type="nucleotide sequence ID" value="NZ_FNRM01000005.1"/>
</dbReference>